<name>A0A164D9X9_9CRUS</name>
<organism evidence="1 2">
    <name type="scientific">Daphnia magna</name>
    <dbReference type="NCBI Taxonomy" id="35525"/>
    <lineage>
        <taxon>Eukaryota</taxon>
        <taxon>Metazoa</taxon>
        <taxon>Ecdysozoa</taxon>
        <taxon>Arthropoda</taxon>
        <taxon>Crustacea</taxon>
        <taxon>Branchiopoda</taxon>
        <taxon>Diplostraca</taxon>
        <taxon>Cladocera</taxon>
        <taxon>Anomopoda</taxon>
        <taxon>Daphniidae</taxon>
        <taxon>Daphnia</taxon>
    </lineage>
</organism>
<protein>
    <submittedName>
        <fullName evidence="1">Uncharacterized protein</fullName>
    </submittedName>
</protein>
<dbReference type="AlphaFoldDB" id="A0A164D9X9"/>
<sequence length="28" mass="3224">CRTSVDEFSPALFHKTDAKQTIAKEIWT</sequence>
<dbReference type="Proteomes" id="UP000076858">
    <property type="component" value="Unassembled WGS sequence"/>
</dbReference>
<accession>A0A164D9X9</accession>
<reference evidence="1 2" key="1">
    <citation type="submission" date="2016-03" db="EMBL/GenBank/DDBJ databases">
        <title>EvidentialGene: Evidence-directed Construction of Genes on Genomes.</title>
        <authorList>
            <person name="Gilbert D.G."/>
            <person name="Choi J.-H."/>
            <person name="Mockaitis K."/>
            <person name="Colbourne J."/>
            <person name="Pfrender M."/>
        </authorList>
    </citation>
    <scope>NUCLEOTIDE SEQUENCE [LARGE SCALE GENOMIC DNA]</scope>
    <source>
        <strain evidence="1 2">Xinb3</strain>
        <tissue evidence="1">Complete organism</tissue>
    </source>
</reference>
<proteinExistence type="predicted"/>
<gene>
    <name evidence="1" type="ORF">APZ42_010672</name>
</gene>
<evidence type="ECO:0000313" key="1">
    <source>
        <dbReference type="EMBL" id="KZR95555.1"/>
    </source>
</evidence>
<feature type="non-terminal residue" evidence="1">
    <location>
        <position position="1"/>
    </location>
</feature>
<keyword evidence="2" id="KW-1185">Reference proteome</keyword>
<evidence type="ECO:0000313" key="2">
    <source>
        <dbReference type="Proteomes" id="UP000076858"/>
    </source>
</evidence>
<comment type="caution">
    <text evidence="1">The sequence shown here is derived from an EMBL/GenBank/DDBJ whole genome shotgun (WGS) entry which is preliminary data.</text>
</comment>
<dbReference type="EMBL" id="LRGB01028356">
    <property type="protein sequence ID" value="KZR95555.1"/>
    <property type="molecule type" value="Genomic_DNA"/>
</dbReference>